<evidence type="ECO:0000259" key="1">
    <source>
        <dbReference type="Pfam" id="PF13649"/>
    </source>
</evidence>
<dbReference type="Gene3D" id="3.40.50.150">
    <property type="entry name" value="Vaccinia Virus protein VP39"/>
    <property type="match status" value="1"/>
</dbReference>
<evidence type="ECO:0000313" key="3">
    <source>
        <dbReference type="Proteomes" id="UP000198582"/>
    </source>
</evidence>
<dbReference type="InterPro" id="IPR041698">
    <property type="entry name" value="Methyltransf_25"/>
</dbReference>
<keyword evidence="2" id="KW-0808">Transferase</keyword>
<dbReference type="InterPro" id="IPR050508">
    <property type="entry name" value="Methyltransf_Superfamily"/>
</dbReference>
<dbReference type="GO" id="GO:0032259">
    <property type="term" value="P:methylation"/>
    <property type="evidence" value="ECO:0007669"/>
    <property type="project" value="UniProtKB-KW"/>
</dbReference>
<dbReference type="AlphaFoldDB" id="A0A1H8YMT5"/>
<gene>
    <name evidence="2" type="ORF">SAMN04489732_12796</name>
</gene>
<proteinExistence type="predicted"/>
<keyword evidence="3" id="KW-1185">Reference proteome</keyword>
<accession>A0A1H8YMT5</accession>
<organism evidence="2 3">
    <name type="scientific">Amycolatopsis saalfeldensis</name>
    <dbReference type="NCBI Taxonomy" id="394193"/>
    <lineage>
        <taxon>Bacteria</taxon>
        <taxon>Bacillati</taxon>
        <taxon>Actinomycetota</taxon>
        <taxon>Actinomycetes</taxon>
        <taxon>Pseudonocardiales</taxon>
        <taxon>Pseudonocardiaceae</taxon>
        <taxon>Amycolatopsis</taxon>
    </lineage>
</organism>
<feature type="domain" description="Methyltransferase" evidence="1">
    <location>
        <begin position="43"/>
        <end position="136"/>
    </location>
</feature>
<dbReference type="CDD" id="cd02440">
    <property type="entry name" value="AdoMet_MTases"/>
    <property type="match status" value="1"/>
</dbReference>
<dbReference type="RefSeq" id="WP_218156990.1">
    <property type="nucleotide sequence ID" value="NZ_FOEF01000027.1"/>
</dbReference>
<evidence type="ECO:0000313" key="2">
    <source>
        <dbReference type="EMBL" id="SEP53500.1"/>
    </source>
</evidence>
<sequence length="206" mass="22300">MATESTQFWENRYRQTDPGWGTRPNAVFADVVPVLCPEPGTALDLGCGHGGDARWLAARGWRVTAVDVSETALARIAGTAEADGVADRITLACHDLSRSFPEGAFDLVSASYFHSPVEFPRERVLRRAAEAVVPGGLLLVVDHGSAAPWSWNQDQVFPTPQETFDELGLGPGWRVERLDAPRRTATGPGGQVAEVTDNVIALRRKP</sequence>
<reference evidence="2 3" key="1">
    <citation type="submission" date="2016-10" db="EMBL/GenBank/DDBJ databases">
        <authorList>
            <person name="de Groot N.N."/>
        </authorList>
    </citation>
    <scope>NUCLEOTIDE SEQUENCE [LARGE SCALE GENOMIC DNA]</scope>
    <source>
        <strain evidence="2 3">DSM 44993</strain>
    </source>
</reference>
<protein>
    <submittedName>
        <fullName evidence="2">Methyltransferase domain-containing protein</fullName>
    </submittedName>
</protein>
<dbReference type="EMBL" id="FOEF01000027">
    <property type="protein sequence ID" value="SEP53500.1"/>
    <property type="molecule type" value="Genomic_DNA"/>
</dbReference>
<keyword evidence="2" id="KW-0489">Methyltransferase</keyword>
<dbReference type="STRING" id="394193.SAMN04489732_12796"/>
<name>A0A1H8YMT5_9PSEU</name>
<dbReference type="SUPFAM" id="SSF53335">
    <property type="entry name" value="S-adenosyl-L-methionine-dependent methyltransferases"/>
    <property type="match status" value="1"/>
</dbReference>
<dbReference type="InterPro" id="IPR029063">
    <property type="entry name" value="SAM-dependent_MTases_sf"/>
</dbReference>
<dbReference type="Proteomes" id="UP000198582">
    <property type="component" value="Unassembled WGS sequence"/>
</dbReference>
<dbReference type="GO" id="GO:0008168">
    <property type="term" value="F:methyltransferase activity"/>
    <property type="evidence" value="ECO:0007669"/>
    <property type="project" value="UniProtKB-KW"/>
</dbReference>
<dbReference type="PANTHER" id="PTHR42912">
    <property type="entry name" value="METHYLTRANSFERASE"/>
    <property type="match status" value="1"/>
</dbReference>
<dbReference type="Pfam" id="PF13649">
    <property type="entry name" value="Methyltransf_25"/>
    <property type="match status" value="1"/>
</dbReference>